<dbReference type="PANTHER" id="PTHR41533:SF2">
    <property type="entry name" value="BLR7131 PROTEIN"/>
    <property type="match status" value="1"/>
</dbReference>
<dbReference type="Gene3D" id="2.40.440.10">
    <property type="entry name" value="L,D-transpeptidase catalytic domain-like"/>
    <property type="match status" value="1"/>
</dbReference>
<keyword evidence="4 7" id="KW-0133">Cell shape</keyword>
<evidence type="ECO:0000256" key="7">
    <source>
        <dbReference type="PROSITE-ProRule" id="PRU01373"/>
    </source>
</evidence>
<dbReference type="Pfam" id="PF03734">
    <property type="entry name" value="YkuD"/>
    <property type="match status" value="1"/>
</dbReference>
<feature type="signal peptide" evidence="8">
    <location>
        <begin position="1"/>
        <end position="33"/>
    </location>
</feature>
<dbReference type="InterPro" id="IPR052905">
    <property type="entry name" value="LD-transpeptidase_YkuD-like"/>
</dbReference>
<keyword evidence="8" id="KW-0732">Signal</keyword>
<dbReference type="GO" id="GO:0004180">
    <property type="term" value="F:carboxypeptidase activity"/>
    <property type="evidence" value="ECO:0007669"/>
    <property type="project" value="UniProtKB-ARBA"/>
</dbReference>
<dbReference type="PROSITE" id="PS52029">
    <property type="entry name" value="LD_TPASE"/>
    <property type="match status" value="1"/>
</dbReference>
<dbReference type="SUPFAM" id="SSF47090">
    <property type="entry name" value="PGBD-like"/>
    <property type="match status" value="1"/>
</dbReference>
<dbReference type="Gene3D" id="1.10.101.10">
    <property type="entry name" value="PGBD-like superfamily/PGBD"/>
    <property type="match status" value="1"/>
</dbReference>
<protein>
    <submittedName>
        <fullName evidence="10">Murein L,D-transpeptidase</fullName>
    </submittedName>
</protein>
<keyword evidence="11" id="KW-1185">Reference proteome</keyword>
<dbReference type="Proteomes" id="UP000193061">
    <property type="component" value="Unassembled WGS sequence"/>
</dbReference>
<dbReference type="RefSeq" id="WP_143534403.1">
    <property type="nucleotide sequence ID" value="NZ_FWFX01000004.1"/>
</dbReference>
<name>A0A1X6YZU9_9RHOB</name>
<keyword evidence="3" id="KW-0808">Transferase</keyword>
<evidence type="ECO:0000256" key="4">
    <source>
        <dbReference type="ARBA" id="ARBA00022960"/>
    </source>
</evidence>
<keyword evidence="5 7" id="KW-0573">Peptidoglycan synthesis</keyword>
<feature type="chain" id="PRO_5013276321" evidence="8">
    <location>
        <begin position="34"/>
        <end position="538"/>
    </location>
</feature>
<evidence type="ECO:0000256" key="6">
    <source>
        <dbReference type="ARBA" id="ARBA00023316"/>
    </source>
</evidence>
<dbReference type="Pfam" id="PF20142">
    <property type="entry name" value="Scaffold"/>
    <property type="match status" value="1"/>
</dbReference>
<dbReference type="InterPro" id="IPR038063">
    <property type="entry name" value="Transpep_catalytic_dom"/>
</dbReference>
<evidence type="ECO:0000256" key="5">
    <source>
        <dbReference type="ARBA" id="ARBA00022984"/>
    </source>
</evidence>
<proteinExistence type="inferred from homology"/>
<evidence type="ECO:0000256" key="3">
    <source>
        <dbReference type="ARBA" id="ARBA00022679"/>
    </source>
</evidence>
<feature type="domain" description="L,D-TPase catalytic" evidence="9">
    <location>
        <begin position="298"/>
        <end position="474"/>
    </location>
</feature>
<evidence type="ECO:0000256" key="1">
    <source>
        <dbReference type="ARBA" id="ARBA00004752"/>
    </source>
</evidence>
<dbReference type="GO" id="GO:0009252">
    <property type="term" value="P:peptidoglycan biosynthetic process"/>
    <property type="evidence" value="ECO:0007669"/>
    <property type="project" value="UniProtKB-UniPathway"/>
</dbReference>
<comment type="pathway">
    <text evidence="1 7">Cell wall biogenesis; peptidoglycan biosynthesis.</text>
</comment>
<evidence type="ECO:0000256" key="8">
    <source>
        <dbReference type="SAM" id="SignalP"/>
    </source>
</evidence>
<dbReference type="OrthoDB" id="9778545at2"/>
<dbReference type="SUPFAM" id="SSF141523">
    <property type="entry name" value="L,D-transpeptidase catalytic domain-like"/>
    <property type="match status" value="1"/>
</dbReference>
<dbReference type="GO" id="GO:0016740">
    <property type="term" value="F:transferase activity"/>
    <property type="evidence" value="ECO:0007669"/>
    <property type="project" value="UniProtKB-KW"/>
</dbReference>
<dbReference type="InterPro" id="IPR036366">
    <property type="entry name" value="PGBDSf"/>
</dbReference>
<dbReference type="GO" id="GO:0071555">
    <property type="term" value="P:cell wall organization"/>
    <property type="evidence" value="ECO:0007669"/>
    <property type="project" value="UniProtKB-UniRule"/>
</dbReference>
<organism evidence="10 11">
    <name type="scientific">Roseovarius albus</name>
    <dbReference type="NCBI Taxonomy" id="1247867"/>
    <lineage>
        <taxon>Bacteria</taxon>
        <taxon>Pseudomonadati</taxon>
        <taxon>Pseudomonadota</taxon>
        <taxon>Alphaproteobacteria</taxon>
        <taxon>Rhodobacterales</taxon>
        <taxon>Roseobacteraceae</taxon>
        <taxon>Roseovarius</taxon>
    </lineage>
</organism>
<comment type="similarity">
    <text evidence="2">Belongs to the YkuD family.</text>
</comment>
<dbReference type="EMBL" id="FWFX01000004">
    <property type="protein sequence ID" value="SLN36006.1"/>
    <property type="molecule type" value="Genomic_DNA"/>
</dbReference>
<feature type="active site" description="Nucleophile" evidence="7">
    <location>
        <position position="449"/>
    </location>
</feature>
<sequence>MTRKPPINRVTKLACVLWASVATTFFEPNSALAQSTAFRQAIAEHAASDRALATFFQEHDYQRFWTVQGEIGTKRRAALFRAIEGAELHGLPAARYDTQNVMQQLEAAKSPRDLGQIEVAMSGLLLDYARDLKTGVLVPGAVDGSIKRERPSFDQKAVLAAFASGNPNALITELAPDSNEYRRLMKEKLRLENLIQMGGWGPAVQAEKLEEGDAGNTVIALRNRLMSMEYLERHVGVVYDQKIKQAVQAFQLANGLEPDGVAGPSTLAELNKSVEDRLKSIIVAMERERWISQPRNERHIRVNLTDFHARVYENDEVQFETRAVVGKNGDDRRSPEFSDEMEFMVINPTWHVPRSIAVKEYLPKLKRNRNAVSHLKIYNRQGRVVNRGAINFAAFNKRNFPFAIKQPPSEKNALGLVKFMFPNKYNIYLHDTPAKDLFAREKRDFSHGCIRLQKPFGFAYEMLSKQENDPKAFFHRKLDTGKETKVLLDQKVPVHIIYRTAFTLPKEGVQFRSDVYGRDAKIWDALSKAGVSLGAVQG</sequence>
<evidence type="ECO:0000313" key="10">
    <source>
        <dbReference type="EMBL" id="SLN36006.1"/>
    </source>
</evidence>
<dbReference type="PANTHER" id="PTHR41533">
    <property type="entry name" value="L,D-TRANSPEPTIDASE HI_1667-RELATED"/>
    <property type="match status" value="1"/>
</dbReference>
<evidence type="ECO:0000259" key="9">
    <source>
        <dbReference type="PROSITE" id="PS52029"/>
    </source>
</evidence>
<dbReference type="UniPathway" id="UPA00219"/>
<evidence type="ECO:0000313" key="11">
    <source>
        <dbReference type="Proteomes" id="UP000193061"/>
    </source>
</evidence>
<gene>
    <name evidence="10" type="ORF">ROA7450_01703</name>
</gene>
<dbReference type="InterPro" id="IPR045380">
    <property type="entry name" value="LD_TPept_scaffold_dom"/>
</dbReference>
<dbReference type="Pfam" id="PF01471">
    <property type="entry name" value="PG_binding_1"/>
    <property type="match status" value="1"/>
</dbReference>
<dbReference type="AlphaFoldDB" id="A0A1X6YZU9"/>
<dbReference type="GO" id="GO:0008360">
    <property type="term" value="P:regulation of cell shape"/>
    <property type="evidence" value="ECO:0007669"/>
    <property type="project" value="UniProtKB-UniRule"/>
</dbReference>
<keyword evidence="6 7" id="KW-0961">Cell wall biogenesis/degradation</keyword>
<dbReference type="InterPro" id="IPR036365">
    <property type="entry name" value="PGBD-like_sf"/>
</dbReference>
<dbReference type="CDD" id="cd16913">
    <property type="entry name" value="YkuD_like"/>
    <property type="match status" value="1"/>
</dbReference>
<reference evidence="10 11" key="1">
    <citation type="submission" date="2017-03" db="EMBL/GenBank/DDBJ databases">
        <authorList>
            <person name="Afonso C.L."/>
            <person name="Miller P.J."/>
            <person name="Scott M.A."/>
            <person name="Spackman E."/>
            <person name="Goraichik I."/>
            <person name="Dimitrov K.M."/>
            <person name="Suarez D.L."/>
            <person name="Swayne D.E."/>
        </authorList>
    </citation>
    <scope>NUCLEOTIDE SEQUENCE [LARGE SCALE GENOMIC DNA]</scope>
    <source>
        <strain evidence="10 11">CECT 7450</strain>
    </source>
</reference>
<dbReference type="InterPro" id="IPR005490">
    <property type="entry name" value="LD_TPept_cat_dom"/>
</dbReference>
<evidence type="ECO:0000256" key="2">
    <source>
        <dbReference type="ARBA" id="ARBA00005992"/>
    </source>
</evidence>
<feature type="active site" description="Proton donor/acceptor" evidence="7">
    <location>
        <position position="430"/>
    </location>
</feature>
<dbReference type="InterPro" id="IPR002477">
    <property type="entry name" value="Peptidoglycan-bd-like"/>
</dbReference>
<accession>A0A1X6YZU9</accession>